<reference evidence="2" key="1">
    <citation type="submission" date="2020-11" db="EMBL/GenBank/DDBJ databases">
        <authorList>
            <person name="Whiteford S."/>
        </authorList>
    </citation>
    <scope>NUCLEOTIDE SEQUENCE</scope>
</reference>
<feature type="compositionally biased region" description="Low complexity" evidence="1">
    <location>
        <begin position="1"/>
        <end position="32"/>
    </location>
</feature>
<protein>
    <submittedName>
        <fullName evidence="2">(diamondback moth) hypothetical protein</fullName>
    </submittedName>
</protein>
<dbReference type="AlphaFoldDB" id="A0A8S4G629"/>
<evidence type="ECO:0000256" key="1">
    <source>
        <dbReference type="SAM" id="MobiDB-lite"/>
    </source>
</evidence>
<feature type="region of interest" description="Disordered" evidence="1">
    <location>
        <begin position="1"/>
        <end position="33"/>
    </location>
</feature>
<comment type="caution">
    <text evidence="2">The sequence shown here is derived from an EMBL/GenBank/DDBJ whole genome shotgun (WGS) entry which is preliminary data.</text>
</comment>
<evidence type="ECO:0000313" key="3">
    <source>
        <dbReference type="Proteomes" id="UP000653454"/>
    </source>
</evidence>
<gene>
    <name evidence="2" type="ORF">PLXY2_LOCUS14270</name>
</gene>
<organism evidence="2 3">
    <name type="scientific">Plutella xylostella</name>
    <name type="common">Diamondback moth</name>
    <name type="synonym">Plutella maculipennis</name>
    <dbReference type="NCBI Taxonomy" id="51655"/>
    <lineage>
        <taxon>Eukaryota</taxon>
        <taxon>Metazoa</taxon>
        <taxon>Ecdysozoa</taxon>
        <taxon>Arthropoda</taxon>
        <taxon>Hexapoda</taxon>
        <taxon>Insecta</taxon>
        <taxon>Pterygota</taxon>
        <taxon>Neoptera</taxon>
        <taxon>Endopterygota</taxon>
        <taxon>Lepidoptera</taxon>
        <taxon>Glossata</taxon>
        <taxon>Ditrysia</taxon>
        <taxon>Yponomeutoidea</taxon>
        <taxon>Plutellidae</taxon>
        <taxon>Plutella</taxon>
    </lineage>
</organism>
<keyword evidence="3" id="KW-1185">Reference proteome</keyword>
<sequence length="62" mass="6781">MARSGRSSSSSASAKEKSPATSTSSSQPSMSECDMGRILTIIFLKLRSDRPNERPTMDIYHT</sequence>
<proteinExistence type="predicted"/>
<name>A0A8S4G629_PLUXY</name>
<dbReference type="EMBL" id="CAJHNJ030000121">
    <property type="protein sequence ID" value="CAG9136006.1"/>
    <property type="molecule type" value="Genomic_DNA"/>
</dbReference>
<evidence type="ECO:0000313" key="2">
    <source>
        <dbReference type="EMBL" id="CAG9136006.1"/>
    </source>
</evidence>
<dbReference type="Proteomes" id="UP000653454">
    <property type="component" value="Unassembled WGS sequence"/>
</dbReference>
<accession>A0A8S4G629</accession>